<name>A0A1G8KTR8_9RHOB</name>
<evidence type="ECO:0000256" key="2">
    <source>
        <dbReference type="ARBA" id="ARBA00001946"/>
    </source>
</evidence>
<dbReference type="Proteomes" id="UP000199382">
    <property type="component" value="Unassembled WGS sequence"/>
</dbReference>
<comment type="catalytic activity">
    <reaction evidence="1">
        <text>GDP-alpha-D-mannose + H2O = alpha-D-mannose 1-phosphate + GMP + 2 H(+)</text>
        <dbReference type="Rhea" id="RHEA:27978"/>
        <dbReference type="ChEBI" id="CHEBI:15377"/>
        <dbReference type="ChEBI" id="CHEBI:15378"/>
        <dbReference type="ChEBI" id="CHEBI:57527"/>
        <dbReference type="ChEBI" id="CHEBI:58115"/>
        <dbReference type="ChEBI" id="CHEBI:58409"/>
    </reaction>
</comment>
<comment type="similarity">
    <text evidence="3">Belongs to the Nudix hydrolase family. NudK subfamily.</text>
</comment>
<dbReference type="GO" id="GO:0006753">
    <property type="term" value="P:nucleoside phosphate metabolic process"/>
    <property type="evidence" value="ECO:0007669"/>
    <property type="project" value="TreeGrafter"/>
</dbReference>
<proteinExistence type="inferred from homology"/>
<dbReference type="EMBL" id="FNEK01000003">
    <property type="protein sequence ID" value="SDI46838.1"/>
    <property type="molecule type" value="Genomic_DNA"/>
</dbReference>
<accession>A0A1G8KTR8</accession>
<keyword evidence="10" id="KW-1185">Reference proteome</keyword>
<dbReference type="AlphaFoldDB" id="A0A1G8KTR8"/>
<dbReference type="PROSITE" id="PS51462">
    <property type="entry name" value="NUDIX"/>
    <property type="match status" value="1"/>
</dbReference>
<dbReference type="PANTHER" id="PTHR11839">
    <property type="entry name" value="UDP/ADP-SUGAR PYROPHOSPHATASE"/>
    <property type="match status" value="1"/>
</dbReference>
<dbReference type="STRING" id="571298.SAMN04488026_100384"/>
<keyword evidence="5" id="KW-0378">Hydrolase</keyword>
<evidence type="ECO:0000256" key="1">
    <source>
        <dbReference type="ARBA" id="ARBA00000847"/>
    </source>
</evidence>
<feature type="domain" description="Nudix hydrolase" evidence="8">
    <location>
        <begin position="40"/>
        <end position="171"/>
    </location>
</feature>
<gene>
    <name evidence="9" type="ORF">SAMN04488026_100384</name>
</gene>
<evidence type="ECO:0000313" key="10">
    <source>
        <dbReference type="Proteomes" id="UP000199382"/>
    </source>
</evidence>
<evidence type="ECO:0000259" key="8">
    <source>
        <dbReference type="PROSITE" id="PS51462"/>
    </source>
</evidence>
<dbReference type="Gene3D" id="3.90.79.10">
    <property type="entry name" value="Nucleoside Triphosphate Pyrophosphohydrolase"/>
    <property type="match status" value="1"/>
</dbReference>
<dbReference type="RefSeq" id="WP_212635007.1">
    <property type="nucleotide sequence ID" value="NZ_FNEK01000003.1"/>
</dbReference>
<dbReference type="GO" id="GO:0016787">
    <property type="term" value="F:hydrolase activity"/>
    <property type="evidence" value="ECO:0007669"/>
    <property type="project" value="UniProtKB-KW"/>
</dbReference>
<dbReference type="SUPFAM" id="SSF55811">
    <property type="entry name" value="Nudix"/>
    <property type="match status" value="1"/>
</dbReference>
<evidence type="ECO:0000256" key="6">
    <source>
        <dbReference type="ARBA" id="ARBA00032162"/>
    </source>
</evidence>
<dbReference type="GO" id="GO:0019693">
    <property type="term" value="P:ribose phosphate metabolic process"/>
    <property type="evidence" value="ECO:0007669"/>
    <property type="project" value="TreeGrafter"/>
</dbReference>
<evidence type="ECO:0000256" key="5">
    <source>
        <dbReference type="ARBA" id="ARBA00022801"/>
    </source>
</evidence>
<dbReference type="InterPro" id="IPR015797">
    <property type="entry name" value="NUDIX_hydrolase-like_dom_sf"/>
</dbReference>
<evidence type="ECO:0000313" key="9">
    <source>
        <dbReference type="EMBL" id="SDI46838.1"/>
    </source>
</evidence>
<protein>
    <recommendedName>
        <fullName evidence="4">GDP-mannose pyrophosphatase</fullName>
    </recommendedName>
    <alternativeName>
        <fullName evidence="6">GDP-mannose hydrolase</fullName>
    </alternativeName>
    <alternativeName>
        <fullName evidence="7">GDPMK</fullName>
    </alternativeName>
</protein>
<evidence type="ECO:0000256" key="4">
    <source>
        <dbReference type="ARBA" id="ARBA00016377"/>
    </source>
</evidence>
<organism evidence="9 10">
    <name type="scientific">Aliiruegeria lutimaris</name>
    <dbReference type="NCBI Taxonomy" id="571298"/>
    <lineage>
        <taxon>Bacteria</taxon>
        <taxon>Pseudomonadati</taxon>
        <taxon>Pseudomonadota</taxon>
        <taxon>Alphaproteobacteria</taxon>
        <taxon>Rhodobacterales</taxon>
        <taxon>Roseobacteraceae</taxon>
        <taxon>Aliiruegeria</taxon>
    </lineage>
</organism>
<dbReference type="Pfam" id="PF00293">
    <property type="entry name" value="NUDIX"/>
    <property type="match status" value="1"/>
</dbReference>
<dbReference type="GO" id="GO:0005829">
    <property type="term" value="C:cytosol"/>
    <property type="evidence" value="ECO:0007669"/>
    <property type="project" value="TreeGrafter"/>
</dbReference>
<reference evidence="9 10" key="1">
    <citation type="submission" date="2016-10" db="EMBL/GenBank/DDBJ databases">
        <authorList>
            <person name="de Groot N.N."/>
        </authorList>
    </citation>
    <scope>NUCLEOTIDE SEQUENCE [LARGE SCALE GENOMIC DNA]</scope>
    <source>
        <strain evidence="9 10">DSM 25294</strain>
    </source>
</reference>
<evidence type="ECO:0000256" key="7">
    <source>
        <dbReference type="ARBA" id="ARBA00032272"/>
    </source>
</evidence>
<dbReference type="PANTHER" id="PTHR11839:SF18">
    <property type="entry name" value="NUDIX HYDROLASE DOMAIN-CONTAINING PROTEIN"/>
    <property type="match status" value="1"/>
</dbReference>
<evidence type="ECO:0000256" key="3">
    <source>
        <dbReference type="ARBA" id="ARBA00007275"/>
    </source>
</evidence>
<comment type="cofactor">
    <cofactor evidence="2">
        <name>Mg(2+)</name>
        <dbReference type="ChEBI" id="CHEBI:18420"/>
    </cofactor>
</comment>
<dbReference type="CDD" id="cd24161">
    <property type="entry name" value="NUDIX_ADPRase_Ndx2"/>
    <property type="match status" value="1"/>
</dbReference>
<dbReference type="InterPro" id="IPR000086">
    <property type="entry name" value="NUDIX_hydrolase_dom"/>
</dbReference>
<sequence>MPGTIQQISTRIAYQSRWMTVREDAVRFPDGSPGTFSVVDKGEFAVIVPIHSDGRVQLVSQYRYPVQGRYWEVPQGSWEDRPDADPEELARGELEEETGLRAGRMQRIGHYYQAPGYCSQGYTLFVARDLTPGMLDREHAEQDMETASVPLPELLAMIEDGRMRDTTSLAAIGLLRLKNLL</sequence>